<sequence>MAGHFTQWTASYESLSAIRP</sequence>
<reference evidence="1 2" key="1">
    <citation type="submission" date="2013-09" db="EMBL/GenBank/DDBJ databases">
        <title>Corchorus capsularis genome sequencing.</title>
        <authorList>
            <person name="Alam M."/>
            <person name="Haque M.S."/>
            <person name="Islam M.S."/>
            <person name="Emdad E.M."/>
            <person name="Islam M.M."/>
            <person name="Ahmed B."/>
            <person name="Halim A."/>
            <person name="Hossen Q.M.M."/>
            <person name="Hossain M.Z."/>
            <person name="Ahmed R."/>
            <person name="Khan M.M."/>
            <person name="Islam R."/>
            <person name="Rashid M.M."/>
            <person name="Khan S.A."/>
            <person name="Rahman M.S."/>
            <person name="Alam M."/>
        </authorList>
    </citation>
    <scope>NUCLEOTIDE SEQUENCE [LARGE SCALE GENOMIC DNA]</scope>
    <source>
        <strain evidence="2">cv. CVL-1</strain>
        <tissue evidence="1">Whole seedling</tissue>
    </source>
</reference>
<accession>A0A1R3GA41</accession>
<name>A0A1R3GA41_COCAP</name>
<organism evidence="1 2">
    <name type="scientific">Corchorus capsularis</name>
    <name type="common">Jute</name>
    <dbReference type="NCBI Taxonomy" id="210143"/>
    <lineage>
        <taxon>Eukaryota</taxon>
        <taxon>Viridiplantae</taxon>
        <taxon>Streptophyta</taxon>
        <taxon>Embryophyta</taxon>
        <taxon>Tracheophyta</taxon>
        <taxon>Spermatophyta</taxon>
        <taxon>Magnoliopsida</taxon>
        <taxon>eudicotyledons</taxon>
        <taxon>Gunneridae</taxon>
        <taxon>Pentapetalae</taxon>
        <taxon>rosids</taxon>
        <taxon>malvids</taxon>
        <taxon>Malvales</taxon>
        <taxon>Malvaceae</taxon>
        <taxon>Grewioideae</taxon>
        <taxon>Apeibeae</taxon>
        <taxon>Corchorus</taxon>
    </lineage>
</organism>
<comment type="caution">
    <text evidence="1">The sequence shown here is derived from an EMBL/GenBank/DDBJ whole genome shotgun (WGS) entry which is preliminary data.</text>
</comment>
<proteinExistence type="predicted"/>
<keyword evidence="2" id="KW-1185">Reference proteome</keyword>
<dbReference type="Proteomes" id="UP000188268">
    <property type="component" value="Unassembled WGS sequence"/>
</dbReference>
<evidence type="ECO:0000313" key="2">
    <source>
        <dbReference type="Proteomes" id="UP000188268"/>
    </source>
</evidence>
<dbReference type="EMBL" id="AWWV01014831">
    <property type="protein sequence ID" value="OMO54931.1"/>
    <property type="molecule type" value="Genomic_DNA"/>
</dbReference>
<dbReference type="Gramene" id="OMO54931">
    <property type="protein sequence ID" value="OMO54931"/>
    <property type="gene ID" value="CCACVL1_27466"/>
</dbReference>
<gene>
    <name evidence="1" type="ORF">CCACVL1_27466</name>
</gene>
<protein>
    <submittedName>
        <fullName evidence="1">Uncharacterized protein</fullName>
    </submittedName>
</protein>
<dbReference type="AlphaFoldDB" id="A0A1R3GA41"/>
<evidence type="ECO:0000313" key="1">
    <source>
        <dbReference type="EMBL" id="OMO54931.1"/>
    </source>
</evidence>